<name>A0A6A5RWF7_9PLEO</name>
<protein>
    <recommendedName>
        <fullName evidence="3">DUF7029 domain-containing protein</fullName>
    </recommendedName>
</protein>
<gene>
    <name evidence="4" type="ORF">M421DRAFT_406264</name>
</gene>
<proteinExistence type="predicted"/>
<accession>A0A6A5RWF7</accession>
<evidence type="ECO:0000256" key="2">
    <source>
        <dbReference type="SAM" id="SignalP"/>
    </source>
</evidence>
<evidence type="ECO:0000259" key="3">
    <source>
        <dbReference type="Pfam" id="PF22974"/>
    </source>
</evidence>
<feature type="region of interest" description="Disordered" evidence="1">
    <location>
        <begin position="731"/>
        <end position="757"/>
    </location>
</feature>
<evidence type="ECO:0000313" key="5">
    <source>
        <dbReference type="Proteomes" id="UP000800082"/>
    </source>
</evidence>
<evidence type="ECO:0000256" key="1">
    <source>
        <dbReference type="SAM" id="MobiDB-lite"/>
    </source>
</evidence>
<dbReference type="Pfam" id="PF22974">
    <property type="entry name" value="DUF7029"/>
    <property type="match status" value="1"/>
</dbReference>
<dbReference type="AlphaFoldDB" id="A0A6A5RWF7"/>
<feature type="chain" id="PRO_5025689472" description="DUF7029 domain-containing protein" evidence="2">
    <location>
        <begin position="22"/>
        <end position="806"/>
    </location>
</feature>
<dbReference type="InterPro" id="IPR054293">
    <property type="entry name" value="DUF7029"/>
</dbReference>
<organism evidence="4 5">
    <name type="scientific">Didymella exigua CBS 183.55</name>
    <dbReference type="NCBI Taxonomy" id="1150837"/>
    <lineage>
        <taxon>Eukaryota</taxon>
        <taxon>Fungi</taxon>
        <taxon>Dikarya</taxon>
        <taxon>Ascomycota</taxon>
        <taxon>Pezizomycotina</taxon>
        <taxon>Dothideomycetes</taxon>
        <taxon>Pleosporomycetidae</taxon>
        <taxon>Pleosporales</taxon>
        <taxon>Pleosporineae</taxon>
        <taxon>Didymellaceae</taxon>
        <taxon>Didymella</taxon>
    </lineage>
</organism>
<dbReference type="OrthoDB" id="5382170at2759"/>
<dbReference type="EMBL" id="ML978960">
    <property type="protein sequence ID" value="KAF1931913.1"/>
    <property type="molecule type" value="Genomic_DNA"/>
</dbReference>
<keyword evidence="5" id="KW-1185">Reference proteome</keyword>
<feature type="compositionally biased region" description="Low complexity" evidence="1">
    <location>
        <begin position="681"/>
        <end position="697"/>
    </location>
</feature>
<feature type="signal peptide" evidence="2">
    <location>
        <begin position="1"/>
        <end position="21"/>
    </location>
</feature>
<sequence length="806" mass="86203">MRHLELPKILLLALYASSVGALVQDGNLILRAATRRSDLHKRDTRIIRKYESEVVYVEGTRQRSSKIFASTVKVASRRPILYLEEIEHFLRDVQCQDGRMMLHFVDAGSAQDARAACHGGHGGTGGLIITSHQSCNRDGERAVYKIDEVSFAEDGVALDLAVTEALWQDAFDNLDITFGHTLYDHIYRRHSEFSQTRGKRQDEMIVEMPSDALDNVTHITFDLTSEILDYTFTVEDFLTGLESIVNLPSTPNLPIDIGCKNCSSRGQVILTQGTIKIDTKQIDLIPDILEGGDDSKEINSVITGGYMDLAVTGLGARLEMFARPVKSGSYEVALVPLPIFGFVIPGIGQAGAYFEPKISADFEIDEELAVNYGIDVAIPDGAGIKVELGNLANTSISDIKGATLDALPFSSNVTDADIVLSLAFTPTISIGFEFSDKLNALITVSLDLRLDAKLMTGAKEQCNLLAGGMQTVPKDAGIRSLVLVETNISVVIDVAAELTLPLLPAPFDSAGTSANIFSTKTPLVTTCVDPVKGALQITEMAPVTTIKAHTEVVQAPTTSTCTKFEGNKPCECAAVTTTVYAAPPTRSHVSSSPRKTAPPLDMTPYYSSTPIRPVYDPKTTIETPTGGSECESIEQSPTSTPCTSSQTLRVTISTIPVPTTEASNPLRIVIISAPSSKPCNSSTSETPAAPYTSTTTPIITTSGAEDGYFISSSTISQTLETATSLEIKNEGTSTMRMTSPPKVEESKGFMAPSHSATGTGDVVTSTGMIEFTGAAAPGVVVPQVRREIGWQITVLAASVGFGILLI</sequence>
<dbReference type="RefSeq" id="XP_033452161.1">
    <property type="nucleotide sequence ID" value="XM_033590311.1"/>
</dbReference>
<feature type="region of interest" description="Disordered" evidence="1">
    <location>
        <begin position="584"/>
        <end position="645"/>
    </location>
</feature>
<keyword evidence="2" id="KW-0732">Signal</keyword>
<reference evidence="4" key="1">
    <citation type="journal article" date="2020" name="Stud. Mycol.">
        <title>101 Dothideomycetes genomes: a test case for predicting lifestyles and emergence of pathogens.</title>
        <authorList>
            <person name="Haridas S."/>
            <person name="Albert R."/>
            <person name="Binder M."/>
            <person name="Bloem J."/>
            <person name="Labutti K."/>
            <person name="Salamov A."/>
            <person name="Andreopoulos B."/>
            <person name="Baker S."/>
            <person name="Barry K."/>
            <person name="Bills G."/>
            <person name="Bluhm B."/>
            <person name="Cannon C."/>
            <person name="Castanera R."/>
            <person name="Culley D."/>
            <person name="Daum C."/>
            <person name="Ezra D."/>
            <person name="Gonzalez J."/>
            <person name="Henrissat B."/>
            <person name="Kuo A."/>
            <person name="Liang C."/>
            <person name="Lipzen A."/>
            <person name="Lutzoni F."/>
            <person name="Magnuson J."/>
            <person name="Mondo S."/>
            <person name="Nolan M."/>
            <person name="Ohm R."/>
            <person name="Pangilinan J."/>
            <person name="Park H.-J."/>
            <person name="Ramirez L."/>
            <person name="Alfaro M."/>
            <person name="Sun H."/>
            <person name="Tritt A."/>
            <person name="Yoshinaga Y."/>
            <person name="Zwiers L.-H."/>
            <person name="Turgeon B."/>
            <person name="Goodwin S."/>
            <person name="Spatafora J."/>
            <person name="Crous P."/>
            <person name="Grigoriev I."/>
        </authorList>
    </citation>
    <scope>NUCLEOTIDE SEQUENCE</scope>
    <source>
        <strain evidence="4">CBS 183.55</strain>
    </source>
</reference>
<feature type="compositionally biased region" description="Low complexity" evidence="1">
    <location>
        <begin position="635"/>
        <end position="645"/>
    </location>
</feature>
<feature type="region of interest" description="Disordered" evidence="1">
    <location>
        <begin position="676"/>
        <end position="697"/>
    </location>
</feature>
<feature type="domain" description="DUF7029" evidence="3">
    <location>
        <begin position="74"/>
        <end position="174"/>
    </location>
</feature>
<dbReference type="Proteomes" id="UP000800082">
    <property type="component" value="Unassembled WGS sequence"/>
</dbReference>
<dbReference type="GeneID" id="54347975"/>
<evidence type="ECO:0000313" key="4">
    <source>
        <dbReference type="EMBL" id="KAF1931913.1"/>
    </source>
</evidence>